<evidence type="ECO:0000256" key="1">
    <source>
        <dbReference type="ARBA" id="ARBA00000085"/>
    </source>
</evidence>
<dbReference type="AlphaFoldDB" id="A0A1U7JD14"/>
<dbReference type="PROSITE" id="PS50110">
    <property type="entry name" value="RESPONSE_REGULATORY"/>
    <property type="match status" value="1"/>
</dbReference>
<evidence type="ECO:0000256" key="10">
    <source>
        <dbReference type="ARBA" id="ARBA00023136"/>
    </source>
</evidence>
<keyword evidence="7 13" id="KW-0812">Transmembrane</keyword>
<evidence type="ECO:0000256" key="12">
    <source>
        <dbReference type="SAM" id="Coils"/>
    </source>
</evidence>
<evidence type="ECO:0000256" key="13">
    <source>
        <dbReference type="SAM" id="Phobius"/>
    </source>
</evidence>
<keyword evidence="8 16" id="KW-0418">Kinase</keyword>
<feature type="modified residue" description="4-aspartylphosphate" evidence="11">
    <location>
        <position position="1107"/>
    </location>
</feature>
<dbReference type="EC" id="2.7.13.3" evidence="4"/>
<dbReference type="SUPFAM" id="SSF55785">
    <property type="entry name" value="PYP-like sensor domain (PAS domain)"/>
    <property type="match status" value="1"/>
</dbReference>
<feature type="transmembrane region" description="Helical" evidence="13">
    <location>
        <begin position="161"/>
        <end position="182"/>
    </location>
</feature>
<evidence type="ECO:0000256" key="8">
    <source>
        <dbReference type="ARBA" id="ARBA00022777"/>
    </source>
</evidence>
<feature type="transmembrane region" description="Helical" evidence="13">
    <location>
        <begin position="41"/>
        <end position="64"/>
    </location>
</feature>
<evidence type="ECO:0000313" key="17">
    <source>
        <dbReference type="Proteomes" id="UP000185783"/>
    </source>
</evidence>
<evidence type="ECO:0000256" key="4">
    <source>
        <dbReference type="ARBA" id="ARBA00012438"/>
    </source>
</evidence>
<dbReference type="PROSITE" id="PS50283">
    <property type="entry name" value="NA_SOLUT_SYMP_3"/>
    <property type="match status" value="1"/>
</dbReference>
<dbReference type="InterPro" id="IPR004358">
    <property type="entry name" value="Sig_transdc_His_kin-like_C"/>
</dbReference>
<dbReference type="FunFam" id="1.10.287.130:FF:000063">
    <property type="entry name" value="Hybrid sensor histidine kinase/response regulator"/>
    <property type="match status" value="1"/>
</dbReference>
<evidence type="ECO:0000256" key="9">
    <source>
        <dbReference type="ARBA" id="ARBA00022989"/>
    </source>
</evidence>
<protein>
    <recommendedName>
        <fullName evidence="4">histidine kinase</fullName>
        <ecNumber evidence="4">2.7.13.3</ecNumber>
    </recommendedName>
</protein>
<keyword evidence="12" id="KW-0175">Coiled coil</keyword>
<dbReference type="InterPro" id="IPR005467">
    <property type="entry name" value="His_kinase_dom"/>
</dbReference>
<feature type="transmembrane region" description="Helical" evidence="13">
    <location>
        <begin position="393"/>
        <end position="411"/>
    </location>
</feature>
<dbReference type="FunFam" id="3.30.565.10:FF:000049">
    <property type="entry name" value="Two-component sensor histidine kinase"/>
    <property type="match status" value="1"/>
</dbReference>
<dbReference type="Proteomes" id="UP000185783">
    <property type="component" value="Unassembled WGS sequence"/>
</dbReference>
<dbReference type="SMART" id="SM00387">
    <property type="entry name" value="HATPase_c"/>
    <property type="match status" value="1"/>
</dbReference>
<dbReference type="PRINTS" id="PR00344">
    <property type="entry name" value="BCTRLSENSOR"/>
</dbReference>
<feature type="transmembrane region" description="Helical" evidence="13">
    <location>
        <begin position="70"/>
        <end position="88"/>
    </location>
</feature>
<feature type="transmembrane region" description="Helical" evidence="13">
    <location>
        <begin position="332"/>
        <end position="365"/>
    </location>
</feature>
<dbReference type="PROSITE" id="PS50109">
    <property type="entry name" value="HIS_KIN"/>
    <property type="match status" value="1"/>
</dbReference>
<feature type="transmembrane region" description="Helical" evidence="13">
    <location>
        <begin position="6"/>
        <end position="25"/>
    </location>
</feature>
<organism evidence="16 17">
    <name type="scientific">Pseudovibrio exalbescens</name>
    <dbReference type="NCBI Taxonomy" id="197461"/>
    <lineage>
        <taxon>Bacteria</taxon>
        <taxon>Pseudomonadati</taxon>
        <taxon>Pseudomonadota</taxon>
        <taxon>Alphaproteobacteria</taxon>
        <taxon>Hyphomicrobiales</taxon>
        <taxon>Stappiaceae</taxon>
        <taxon>Pseudovibrio</taxon>
    </lineage>
</organism>
<dbReference type="CDD" id="cd00156">
    <property type="entry name" value="REC"/>
    <property type="match status" value="1"/>
</dbReference>
<evidence type="ECO:0000256" key="11">
    <source>
        <dbReference type="PROSITE-ProRule" id="PRU00169"/>
    </source>
</evidence>
<dbReference type="GO" id="GO:0005886">
    <property type="term" value="C:plasma membrane"/>
    <property type="evidence" value="ECO:0007669"/>
    <property type="project" value="TreeGrafter"/>
</dbReference>
<dbReference type="InterPro" id="IPR036097">
    <property type="entry name" value="HisK_dim/P_sf"/>
</dbReference>
<evidence type="ECO:0000259" key="14">
    <source>
        <dbReference type="PROSITE" id="PS50109"/>
    </source>
</evidence>
<keyword evidence="5 11" id="KW-0597">Phosphoprotein</keyword>
<dbReference type="Gene3D" id="3.30.450.20">
    <property type="entry name" value="PAS domain"/>
    <property type="match status" value="1"/>
</dbReference>
<accession>A0A1U7JD14</accession>
<dbReference type="InterPro" id="IPR011006">
    <property type="entry name" value="CheY-like_superfamily"/>
</dbReference>
<feature type="transmembrane region" description="Helical" evidence="13">
    <location>
        <begin position="287"/>
        <end position="312"/>
    </location>
</feature>
<dbReference type="Pfam" id="PF12860">
    <property type="entry name" value="PAS_7"/>
    <property type="match status" value="1"/>
</dbReference>
<dbReference type="RefSeq" id="WP_028482681.1">
    <property type="nucleotide sequence ID" value="NZ_LVVZ01000041.1"/>
</dbReference>
<evidence type="ECO:0000256" key="5">
    <source>
        <dbReference type="ARBA" id="ARBA00022553"/>
    </source>
</evidence>
<dbReference type="SUPFAM" id="SSF47384">
    <property type="entry name" value="Homodimeric domain of signal transducing histidine kinase"/>
    <property type="match status" value="1"/>
</dbReference>
<feature type="domain" description="Histidine kinase" evidence="14">
    <location>
        <begin position="819"/>
        <end position="1034"/>
    </location>
</feature>
<gene>
    <name evidence="16" type="ORF">A3843_18540</name>
</gene>
<dbReference type="InterPro" id="IPR038377">
    <property type="entry name" value="Na/Glc_symporter_sf"/>
</dbReference>
<dbReference type="GO" id="GO:0009927">
    <property type="term" value="F:histidine phosphotransfer kinase activity"/>
    <property type="evidence" value="ECO:0007669"/>
    <property type="project" value="TreeGrafter"/>
</dbReference>
<dbReference type="Pfam" id="PF00072">
    <property type="entry name" value="Response_reg"/>
    <property type="match status" value="1"/>
</dbReference>
<dbReference type="STRING" id="197461.A3843_18540"/>
<dbReference type="CDD" id="cd00082">
    <property type="entry name" value="HisKA"/>
    <property type="match status" value="1"/>
</dbReference>
<keyword evidence="6" id="KW-0808">Transferase</keyword>
<feature type="transmembrane region" description="Helical" evidence="13">
    <location>
        <begin position="194"/>
        <end position="222"/>
    </location>
</feature>
<dbReference type="GO" id="GO:0022857">
    <property type="term" value="F:transmembrane transporter activity"/>
    <property type="evidence" value="ECO:0007669"/>
    <property type="project" value="InterPro"/>
</dbReference>
<dbReference type="EMBL" id="LVVZ01000041">
    <property type="protein sequence ID" value="OKL42646.1"/>
    <property type="molecule type" value="Genomic_DNA"/>
</dbReference>
<evidence type="ECO:0000256" key="3">
    <source>
        <dbReference type="ARBA" id="ARBA00006434"/>
    </source>
</evidence>
<dbReference type="InterPro" id="IPR036890">
    <property type="entry name" value="HATPase_C_sf"/>
</dbReference>
<comment type="similarity">
    <text evidence="3">Belongs to the sodium:solute symporter (SSF) (TC 2.A.21) family.</text>
</comment>
<dbReference type="PANTHER" id="PTHR43047">
    <property type="entry name" value="TWO-COMPONENT HISTIDINE PROTEIN KINASE"/>
    <property type="match status" value="1"/>
</dbReference>
<keyword evidence="17" id="KW-1185">Reference proteome</keyword>
<dbReference type="SUPFAM" id="SSF52172">
    <property type="entry name" value="CheY-like"/>
    <property type="match status" value="1"/>
</dbReference>
<dbReference type="Pfam" id="PF00512">
    <property type="entry name" value="HisKA"/>
    <property type="match status" value="1"/>
</dbReference>
<dbReference type="CDD" id="cd00075">
    <property type="entry name" value="HATPase"/>
    <property type="match status" value="1"/>
</dbReference>
<dbReference type="InterPro" id="IPR001789">
    <property type="entry name" value="Sig_transdc_resp-reg_receiver"/>
</dbReference>
<dbReference type="Gene3D" id="1.10.287.130">
    <property type="match status" value="1"/>
</dbReference>
<evidence type="ECO:0000313" key="16">
    <source>
        <dbReference type="EMBL" id="OKL42646.1"/>
    </source>
</evidence>
<dbReference type="SUPFAM" id="SSF55874">
    <property type="entry name" value="ATPase domain of HSP90 chaperone/DNA topoisomerase II/histidine kinase"/>
    <property type="match status" value="1"/>
</dbReference>
<proteinExistence type="inferred from homology"/>
<keyword evidence="9 13" id="KW-1133">Transmembrane helix</keyword>
<dbReference type="PANTHER" id="PTHR43047:SF9">
    <property type="entry name" value="HISTIDINE KINASE"/>
    <property type="match status" value="1"/>
</dbReference>
<dbReference type="InterPro" id="IPR001734">
    <property type="entry name" value="Na/solute_symporter"/>
</dbReference>
<feature type="transmembrane region" description="Helical" evidence="13">
    <location>
        <begin position="452"/>
        <end position="471"/>
    </location>
</feature>
<feature type="transmembrane region" description="Helical" evidence="13">
    <location>
        <begin position="248"/>
        <end position="266"/>
    </location>
</feature>
<feature type="transmembrane region" description="Helical" evidence="13">
    <location>
        <begin position="417"/>
        <end position="440"/>
    </location>
</feature>
<feature type="coiled-coil region" evidence="12">
    <location>
        <begin position="778"/>
        <end position="812"/>
    </location>
</feature>
<dbReference type="InterPro" id="IPR035965">
    <property type="entry name" value="PAS-like_dom_sf"/>
</dbReference>
<keyword evidence="10 13" id="KW-0472">Membrane</keyword>
<dbReference type="InterPro" id="IPR003594">
    <property type="entry name" value="HATPase_dom"/>
</dbReference>
<dbReference type="SMART" id="SM00388">
    <property type="entry name" value="HisKA"/>
    <property type="match status" value="1"/>
</dbReference>
<dbReference type="Pfam" id="PF02518">
    <property type="entry name" value="HATPase_c"/>
    <property type="match status" value="1"/>
</dbReference>
<dbReference type="Gene3D" id="3.30.565.10">
    <property type="entry name" value="Histidine kinase-like ATPase, C-terminal domain"/>
    <property type="match status" value="1"/>
</dbReference>
<dbReference type="InterPro" id="IPR003661">
    <property type="entry name" value="HisK_dim/P_dom"/>
</dbReference>
<feature type="domain" description="Response regulatory" evidence="15">
    <location>
        <begin position="1056"/>
        <end position="1172"/>
    </location>
</feature>
<comment type="subcellular location">
    <subcellularLocation>
        <location evidence="2">Membrane</location>
        <topology evidence="2">Multi-pass membrane protein</topology>
    </subcellularLocation>
</comment>
<evidence type="ECO:0000256" key="2">
    <source>
        <dbReference type="ARBA" id="ARBA00004141"/>
    </source>
</evidence>
<dbReference type="Gene3D" id="1.20.1730.10">
    <property type="entry name" value="Sodium/glucose cotransporter"/>
    <property type="match status" value="1"/>
</dbReference>
<dbReference type="GO" id="GO:0000155">
    <property type="term" value="F:phosphorelay sensor kinase activity"/>
    <property type="evidence" value="ECO:0007669"/>
    <property type="project" value="InterPro"/>
</dbReference>
<feature type="transmembrane region" description="Helical" evidence="13">
    <location>
        <begin position="116"/>
        <end position="135"/>
    </location>
</feature>
<evidence type="ECO:0000256" key="7">
    <source>
        <dbReference type="ARBA" id="ARBA00022692"/>
    </source>
</evidence>
<reference evidence="16 17" key="1">
    <citation type="submission" date="2016-03" db="EMBL/GenBank/DDBJ databases">
        <title>Genome sequence of Nesiotobacter sp. nov., a moderately halophilic alphaproteobacterium isolated from the Yellow Sea, China.</title>
        <authorList>
            <person name="Zhang G."/>
            <person name="Zhang R."/>
        </authorList>
    </citation>
    <scope>NUCLEOTIDE SEQUENCE [LARGE SCALE GENOMIC DNA]</scope>
    <source>
        <strain evidence="16 17">WB1-6</strain>
    </source>
</reference>
<comment type="caution">
    <text evidence="16">The sequence shown here is derived from an EMBL/GenBank/DDBJ whole genome shotgun (WGS) entry which is preliminary data.</text>
</comment>
<dbReference type="CDD" id="cd10322">
    <property type="entry name" value="SLC5sbd"/>
    <property type="match status" value="1"/>
</dbReference>
<dbReference type="Gene3D" id="3.40.50.2300">
    <property type="match status" value="1"/>
</dbReference>
<comment type="catalytic activity">
    <reaction evidence="1">
        <text>ATP + protein L-histidine = ADP + protein N-phospho-L-histidine.</text>
        <dbReference type="EC" id="2.7.13.3"/>
    </reaction>
</comment>
<evidence type="ECO:0000259" key="15">
    <source>
        <dbReference type="PROSITE" id="PS50110"/>
    </source>
</evidence>
<sequence length="1183" mass="129822">MLQGWVVVLVALGYILLLFLVASYGDRAARLKGNLKTGRPLIYALSLSVYCTSWTFFGSVGLAARSGIEFIGIYIGPVLMFLLGYPLLRRVIHLAKSERITSVADFIAARYGKNQMVAALVTLIAVIGMTPYIALQLKALSLSVSTIVQNPMMATSVAPNYIFGDETLLIAIFMAVFTWLFGTRHTDATEHQEGLMLAIAMEAVVKLIAFLAVGIWVTFVLFDGPSSLLAKAAEKGVSTALMPEGADFSNLLVLTMLSLFAIVLLPRQFHVTVTENNSPDELRRASWLFPSYLVAINLFVIPIALAGLVLFSTGVDSDMLVLALPRSLDAPILTLVVFVGGLSAATAMVIVTTVALAIMVSNDLLMPLILRRRSEDEIIASSGEDMSQMILNIRRLSIFVIILGGYIYYRVAGDSAALASIGLLSFAAIAQFAPAFFGGLIWRRATARGAKAAMIGGFTLWVYTLLLPVFAKEGLMDPSVLENGLFGITALRPEALFYTQFADPFHHGVVWSLGFNIFCYIAFSFTRQPTSIERLQANVFVPLEINAPPALRLWRTAITTGDLQATIARYIGEERTQRSFDSYARDNGIELNEHQEADARLIRFSEQLLASAIGSASSRLVLSLLFKRRDPNTKSTIKLLDDATEAIQYNRDLLQVALDQVGQGLAVFDRDLHLIFWNRNFRDILSLPIEFGQVGVPLERILTYNAERGEFGDGVVADLVSDRLSNFIGAQDTYQERMMMSGSVLEVRTSPMPSGGLVITYSDITERVMAEDALAHANETLERRVRQRTAELTAVNDELLEARQKAELANQDKTRFLAAAGHDILQPLNAAKLYSSALTDRFASQNNPEGDLVRNIEASLESVEEIIGTVLEISRLDTASFKPEFSLFRLDEVLRPLETQFKPIAAEKGLKLTVLPTELTLHSDRRLMRRLLQNLISNAIKYTERGGVLVGCRKRAGGNAIIEIYDSGVGIPEDQQRLVFQEFQRLDAGARIASGLGLGLSIVERISRVLGHEVTLNSVEGRGTRFQVHFKCAAALPETAVTPAKAKTAGQLDGLVVLAIDNEPQILEGMEMLLKNWNCHVISAESGLAAAKKVHQDKKLPDIILADYHLDEGTGIDAIGQLRWKFGPDLPAILITADRSKEVREEAEEKGIVLLNKPLKPAALRGHLARRKSALEETAETTA</sequence>
<evidence type="ECO:0000256" key="6">
    <source>
        <dbReference type="ARBA" id="ARBA00022679"/>
    </source>
</evidence>
<dbReference type="SMART" id="SM00448">
    <property type="entry name" value="REC"/>
    <property type="match status" value="1"/>
</dbReference>
<name>A0A1U7JD14_9HYPH</name>